<gene>
    <name evidence="5" type="ORF">K505DRAFT_302077</name>
</gene>
<feature type="signal peptide" evidence="3">
    <location>
        <begin position="1"/>
        <end position="22"/>
    </location>
</feature>
<feature type="chain" id="PRO_5025392747" evidence="3">
    <location>
        <begin position="23"/>
        <end position="618"/>
    </location>
</feature>
<keyword evidence="2" id="KW-0560">Oxidoreductase</keyword>
<dbReference type="InterPro" id="IPR050432">
    <property type="entry name" value="FAD-linked_Oxidoreductases_BP"/>
</dbReference>
<dbReference type="PANTHER" id="PTHR13878:SF91">
    <property type="entry name" value="FAD BINDING DOMAIN PROTEIN (AFU_ORTHOLOGUE AFUA_6G12070)-RELATED"/>
    <property type="match status" value="1"/>
</dbReference>
<dbReference type="GO" id="GO:0071949">
    <property type="term" value="F:FAD binding"/>
    <property type="evidence" value="ECO:0007669"/>
    <property type="project" value="InterPro"/>
</dbReference>
<organism evidence="5 6">
    <name type="scientific">Melanomma pulvis-pyrius CBS 109.77</name>
    <dbReference type="NCBI Taxonomy" id="1314802"/>
    <lineage>
        <taxon>Eukaryota</taxon>
        <taxon>Fungi</taxon>
        <taxon>Dikarya</taxon>
        <taxon>Ascomycota</taxon>
        <taxon>Pezizomycotina</taxon>
        <taxon>Dothideomycetes</taxon>
        <taxon>Pleosporomycetidae</taxon>
        <taxon>Pleosporales</taxon>
        <taxon>Melanommataceae</taxon>
        <taxon>Melanomma</taxon>
    </lineage>
</organism>
<protein>
    <submittedName>
        <fullName evidence="5">FAD binding domain-containing protein</fullName>
    </submittedName>
</protein>
<sequence length="618" mass="67221">MRYLRDFIFYLYSSSLLAGASTSNCKCTPNSPCWPSESDWSSLNTTISGTLIRGVPPASVCYSDQPNYDEEACSIVRSQWFNSTWHAEDPISIDYPIWANNSCNPIYPNGTSVTGEVDAGAKGCSIGNYPIYVVNATNAKHVSEAFKWAAKKNIRVVIKSTGHSFPGRSTGYGSLSIWTHNFRGISYIPSFQPTSCPINGTQAAARIAAGHTGVEVQSEMADHDAIIVTGANPDVGLIGWLTGGGHGTLSSTYGMGADNLLEATIVTPNGKVLLANPCHNPDIFFAIRGGGGGTFGVVLEAVVKAFPTPGTTYHVLQIGSLSPETTTEFWDLMGFVHSRMPGLKAGGMQGYYYMVGPPVNPTLAFIWLFYLFDKPLGTVERLIAPIEQRLKQQAGLFVYLSDITQSDTYWDSWGTDFQNEAVADTGMAFGSRLLSPESLSDPNITAKVFEEIGPNTTPEAPNAPFINPTLIGHMIGPANPASYSPSTLSRLPAWDDTLVHLIVASPWPPNTPRSGIDSVYADVTRKANALRELSPDTGAYFNEADSYEPEWQESFWGSNYERLLNIKRKYDPHNLLWCQRCVGSEALVEIGDGRLCWAKGEEKGRRTEDGRGGKRNAA</sequence>
<dbReference type="Pfam" id="PF01565">
    <property type="entry name" value="FAD_binding_4"/>
    <property type="match status" value="1"/>
</dbReference>
<accession>A0A6A6XGD7</accession>
<dbReference type="Pfam" id="PF08031">
    <property type="entry name" value="BBE"/>
    <property type="match status" value="1"/>
</dbReference>
<keyword evidence="3" id="KW-0732">Signal</keyword>
<proteinExistence type="inferred from homology"/>
<dbReference type="PROSITE" id="PS51387">
    <property type="entry name" value="FAD_PCMH"/>
    <property type="match status" value="1"/>
</dbReference>
<evidence type="ECO:0000256" key="1">
    <source>
        <dbReference type="ARBA" id="ARBA00005466"/>
    </source>
</evidence>
<dbReference type="PANTHER" id="PTHR13878">
    <property type="entry name" value="GULONOLACTONE OXIDASE"/>
    <property type="match status" value="1"/>
</dbReference>
<dbReference type="Gene3D" id="3.30.465.10">
    <property type="match status" value="2"/>
</dbReference>
<evidence type="ECO:0000256" key="2">
    <source>
        <dbReference type="ARBA" id="ARBA00023002"/>
    </source>
</evidence>
<dbReference type="InterPro" id="IPR036318">
    <property type="entry name" value="FAD-bd_PCMH-like_sf"/>
</dbReference>
<comment type="similarity">
    <text evidence="1">Belongs to the oxygen-dependent FAD-linked oxidoreductase family.</text>
</comment>
<keyword evidence="6" id="KW-1185">Reference proteome</keyword>
<dbReference type="InterPro" id="IPR006094">
    <property type="entry name" value="Oxid_FAD_bind_N"/>
</dbReference>
<dbReference type="OrthoDB" id="9983560at2759"/>
<dbReference type="SUPFAM" id="SSF56176">
    <property type="entry name" value="FAD-binding/transporter-associated domain-like"/>
    <property type="match status" value="1"/>
</dbReference>
<evidence type="ECO:0000259" key="4">
    <source>
        <dbReference type="PROSITE" id="PS51387"/>
    </source>
</evidence>
<dbReference type="InterPro" id="IPR016169">
    <property type="entry name" value="FAD-bd_PCMH_sub2"/>
</dbReference>
<feature type="domain" description="FAD-binding PCMH-type" evidence="4">
    <location>
        <begin position="126"/>
        <end position="308"/>
    </location>
</feature>
<dbReference type="EMBL" id="MU001859">
    <property type="protein sequence ID" value="KAF2795411.1"/>
    <property type="molecule type" value="Genomic_DNA"/>
</dbReference>
<evidence type="ECO:0000313" key="6">
    <source>
        <dbReference type="Proteomes" id="UP000799757"/>
    </source>
</evidence>
<dbReference type="Proteomes" id="UP000799757">
    <property type="component" value="Unassembled WGS sequence"/>
</dbReference>
<name>A0A6A6XGD7_9PLEO</name>
<dbReference type="GO" id="GO:0016491">
    <property type="term" value="F:oxidoreductase activity"/>
    <property type="evidence" value="ECO:0007669"/>
    <property type="project" value="UniProtKB-KW"/>
</dbReference>
<dbReference type="InterPro" id="IPR012951">
    <property type="entry name" value="BBE"/>
</dbReference>
<dbReference type="AlphaFoldDB" id="A0A6A6XGD7"/>
<evidence type="ECO:0000313" key="5">
    <source>
        <dbReference type="EMBL" id="KAF2795411.1"/>
    </source>
</evidence>
<evidence type="ECO:0000256" key="3">
    <source>
        <dbReference type="SAM" id="SignalP"/>
    </source>
</evidence>
<reference evidence="5" key="1">
    <citation type="journal article" date="2020" name="Stud. Mycol.">
        <title>101 Dothideomycetes genomes: a test case for predicting lifestyles and emergence of pathogens.</title>
        <authorList>
            <person name="Haridas S."/>
            <person name="Albert R."/>
            <person name="Binder M."/>
            <person name="Bloem J."/>
            <person name="Labutti K."/>
            <person name="Salamov A."/>
            <person name="Andreopoulos B."/>
            <person name="Baker S."/>
            <person name="Barry K."/>
            <person name="Bills G."/>
            <person name="Bluhm B."/>
            <person name="Cannon C."/>
            <person name="Castanera R."/>
            <person name="Culley D."/>
            <person name="Daum C."/>
            <person name="Ezra D."/>
            <person name="Gonzalez J."/>
            <person name="Henrissat B."/>
            <person name="Kuo A."/>
            <person name="Liang C."/>
            <person name="Lipzen A."/>
            <person name="Lutzoni F."/>
            <person name="Magnuson J."/>
            <person name="Mondo S."/>
            <person name="Nolan M."/>
            <person name="Ohm R."/>
            <person name="Pangilinan J."/>
            <person name="Park H.-J."/>
            <person name="Ramirez L."/>
            <person name="Alfaro M."/>
            <person name="Sun H."/>
            <person name="Tritt A."/>
            <person name="Yoshinaga Y."/>
            <person name="Zwiers L.-H."/>
            <person name="Turgeon B."/>
            <person name="Goodwin S."/>
            <person name="Spatafora J."/>
            <person name="Crous P."/>
            <person name="Grigoriev I."/>
        </authorList>
    </citation>
    <scope>NUCLEOTIDE SEQUENCE</scope>
    <source>
        <strain evidence="5">CBS 109.77</strain>
    </source>
</reference>
<dbReference type="InterPro" id="IPR016166">
    <property type="entry name" value="FAD-bd_PCMH"/>
</dbReference>